<proteinExistence type="predicted"/>
<evidence type="ECO:0000313" key="1">
    <source>
        <dbReference type="EMBL" id="QEG37000.1"/>
    </source>
</evidence>
<gene>
    <name evidence="1" type="ORF">Pr1d_43400</name>
</gene>
<dbReference type="Proteomes" id="UP000323917">
    <property type="component" value="Chromosome"/>
</dbReference>
<protein>
    <submittedName>
        <fullName evidence="1">Uncharacterized protein</fullName>
    </submittedName>
</protein>
<reference evidence="1 2" key="1">
    <citation type="submission" date="2019-08" db="EMBL/GenBank/DDBJ databases">
        <title>Deep-cultivation of Planctomycetes and their phenomic and genomic characterization uncovers novel biology.</title>
        <authorList>
            <person name="Wiegand S."/>
            <person name="Jogler M."/>
            <person name="Boedeker C."/>
            <person name="Pinto D."/>
            <person name="Vollmers J."/>
            <person name="Rivas-Marin E."/>
            <person name="Kohn T."/>
            <person name="Peeters S.H."/>
            <person name="Heuer A."/>
            <person name="Rast P."/>
            <person name="Oberbeckmann S."/>
            <person name="Bunk B."/>
            <person name="Jeske O."/>
            <person name="Meyerdierks A."/>
            <person name="Storesund J.E."/>
            <person name="Kallscheuer N."/>
            <person name="Luecker S."/>
            <person name="Lage O.M."/>
            <person name="Pohl T."/>
            <person name="Merkel B.J."/>
            <person name="Hornburger P."/>
            <person name="Mueller R.-W."/>
            <person name="Bruemmer F."/>
            <person name="Labrenz M."/>
            <person name="Spormann A.M."/>
            <person name="Op den Camp H."/>
            <person name="Overmann J."/>
            <person name="Amann R."/>
            <person name="Jetten M.S.M."/>
            <person name="Mascher T."/>
            <person name="Medema M.H."/>
            <person name="Devos D.P."/>
            <person name="Kaster A.-K."/>
            <person name="Ovreas L."/>
            <person name="Rohde M."/>
            <person name="Galperin M.Y."/>
            <person name="Jogler C."/>
        </authorList>
    </citation>
    <scope>NUCLEOTIDE SEQUENCE [LARGE SCALE GENOMIC DNA]</scope>
    <source>
        <strain evidence="1 2">Pr1d</strain>
    </source>
</reference>
<organism evidence="1 2">
    <name type="scientific">Bythopirellula goksoeyrii</name>
    <dbReference type="NCBI Taxonomy" id="1400387"/>
    <lineage>
        <taxon>Bacteria</taxon>
        <taxon>Pseudomonadati</taxon>
        <taxon>Planctomycetota</taxon>
        <taxon>Planctomycetia</taxon>
        <taxon>Pirellulales</taxon>
        <taxon>Lacipirellulaceae</taxon>
        <taxon>Bythopirellula</taxon>
    </lineage>
</organism>
<keyword evidence="2" id="KW-1185">Reference proteome</keyword>
<dbReference type="EMBL" id="CP042913">
    <property type="protein sequence ID" value="QEG37000.1"/>
    <property type="molecule type" value="Genomic_DNA"/>
</dbReference>
<dbReference type="AlphaFoldDB" id="A0A5B9QHE3"/>
<accession>A0A5B9QHE3</accession>
<name>A0A5B9QHE3_9BACT</name>
<evidence type="ECO:0000313" key="2">
    <source>
        <dbReference type="Proteomes" id="UP000323917"/>
    </source>
</evidence>
<dbReference type="KEGG" id="bgok:Pr1d_43400"/>
<dbReference type="InterPro" id="IPR018247">
    <property type="entry name" value="EF_Hand_1_Ca_BS"/>
</dbReference>
<dbReference type="PROSITE" id="PS00018">
    <property type="entry name" value="EF_HAND_1"/>
    <property type="match status" value="1"/>
</dbReference>
<sequence>MIASSTPFAGSYSRGSLLRRINILMHRLFVACGTRALSGCFVLLPWLFYSCALYADDMEWRNAISGNFNESSNWNVTSGPGTPPPGPGDEIELNEAGQYTITLKQNEAADRIFQSAGVVTLLSDSAVARTLDLTTGRADVIVRNSSKLNIGSATNPVRLFVGDQMPIGTGTGDGIVEVRGENSFLNVQGMGSQSIGSSGFVGSLRITEQARSSYGLNGTLQLGVSGIATSKGTVEVDGGSEMTTGNINIATVDSGATGTMTVSGAQSMISQMLPGTTLTIGSANSGVGELNIFSGGRFTSGTGISTVMPTGILNLDDGVLSLKGDLLINGGTFNKGNSSFLGFSANSSVTASNGAQLNFAGASFLDDGVSIEINSGADVIATDHFVLGGFLGGELIVGGLGSTFGAPAVTIGVPIENQGGGTNRFTLRDSATATISGELNIGTSLIDESMDFLDVKNDASMIAGNINVSTGPLGSGTITVSGGASITQTGASTLAVGSTTGTGSSAINLIGGQFTTGIGLTTVNTTGSLNLDGGIFYANGDMLIDGGTLTTISGDYLELAAAKSLTATNEAQLDFSFASFSLEDDTALELNLGADLSIDTLNIGNDGTSGEVVVDGMGTQLRVSLLSIGRFESMGTLTLRNDAAIEVVQMDISDSGQFSFLDGRVTVEGVHGNLTNQSGALVPGPDIMLTTVTGSYTQLAGGELSLEIGGTTRGSEYDALDVTNIVNLDGTLDVALIEGFSPNIGDSFDILTASSVLGTFASEDLPNIGDLLWNVEYTATSVVLEVVSPFSADFDGDGDVDAEDLIKWQGDFGGLGSDTDGDGDTDGADFLAWQRQFGGSIPFNAAVQAVPEQNASSILILGMMIGCLHRQRL</sequence>